<dbReference type="PANTHER" id="PTHR42681">
    <property type="entry name" value="MALONYL-COA-ACYL CARRIER PROTEIN TRANSACYLASE, MITOCHONDRIAL"/>
    <property type="match status" value="1"/>
</dbReference>
<dbReference type="InterPro" id="IPR050858">
    <property type="entry name" value="Mal-CoA-ACP_Trans/PKS_FabD"/>
</dbReference>
<keyword evidence="4 6" id="KW-0012">Acyltransferase</keyword>
<dbReference type="PANTHER" id="PTHR42681:SF1">
    <property type="entry name" value="MALONYL-COA-ACYL CARRIER PROTEIN TRANSACYLASE, MITOCHONDRIAL"/>
    <property type="match status" value="1"/>
</dbReference>
<reference evidence="9 10" key="1">
    <citation type="submission" date="2006-03" db="EMBL/GenBank/DDBJ databases">
        <authorList>
            <person name="Pinhassi J."/>
            <person name="Pedros-Alio C."/>
            <person name="Ferriera S."/>
            <person name="Johnson J."/>
            <person name="Kravitz S."/>
            <person name="Halpern A."/>
            <person name="Remington K."/>
            <person name="Beeson K."/>
            <person name="Tran B."/>
            <person name="Rogers Y.-H."/>
            <person name="Friedman R."/>
            <person name="Venter J.C."/>
        </authorList>
    </citation>
    <scope>NUCLEOTIDE SEQUENCE [LARGE SCALE GENOMIC DNA]</scope>
    <source>
        <strain evidence="9 10">RED65</strain>
    </source>
</reference>
<evidence type="ECO:0000313" key="9">
    <source>
        <dbReference type="EMBL" id="EAT13328.1"/>
    </source>
</evidence>
<proteinExistence type="inferred from homology"/>
<dbReference type="InterPro" id="IPR014043">
    <property type="entry name" value="Acyl_transferase_dom"/>
</dbReference>
<dbReference type="GO" id="GO:0004314">
    <property type="term" value="F:[acyl-carrier-protein] S-malonyltransferase activity"/>
    <property type="evidence" value="ECO:0007669"/>
    <property type="project" value="UniProtKB-EC"/>
</dbReference>
<dbReference type="Proteomes" id="UP000004263">
    <property type="component" value="Unassembled WGS sequence"/>
</dbReference>
<dbReference type="SUPFAM" id="SSF55048">
    <property type="entry name" value="Probable ACP-binding domain of malonyl-CoA ACP transacylase"/>
    <property type="match status" value="1"/>
</dbReference>
<gene>
    <name evidence="9" type="ORF">RED65_01170</name>
</gene>
<protein>
    <recommendedName>
        <fullName evidence="2 6">Malonyl CoA-acyl carrier protein transacylase</fullName>
        <ecNumber evidence="1 6">2.3.1.39</ecNumber>
    </recommendedName>
</protein>
<evidence type="ECO:0000256" key="2">
    <source>
        <dbReference type="ARBA" id="ARBA00018953"/>
    </source>
</evidence>
<feature type="domain" description="Malonyl-CoA:ACP transacylase (MAT)" evidence="8">
    <location>
        <begin position="7"/>
        <end position="297"/>
    </location>
</feature>
<evidence type="ECO:0000259" key="8">
    <source>
        <dbReference type="SMART" id="SM00827"/>
    </source>
</evidence>
<dbReference type="InterPro" id="IPR016035">
    <property type="entry name" value="Acyl_Trfase/lysoPLipase"/>
</dbReference>
<evidence type="ECO:0000313" key="10">
    <source>
        <dbReference type="Proteomes" id="UP000004263"/>
    </source>
</evidence>
<evidence type="ECO:0000256" key="7">
    <source>
        <dbReference type="PIRSR" id="PIRSR000446-1"/>
    </source>
</evidence>
<dbReference type="HOGENOM" id="CLU_030558_0_1_6"/>
<dbReference type="PIRSF" id="PIRSF000446">
    <property type="entry name" value="Mct"/>
    <property type="match status" value="1"/>
</dbReference>
<keyword evidence="3 6" id="KW-0808">Transferase</keyword>
<feature type="active site" evidence="7">
    <location>
        <position position="199"/>
    </location>
</feature>
<dbReference type="SMART" id="SM00827">
    <property type="entry name" value="PKS_AT"/>
    <property type="match status" value="1"/>
</dbReference>
<comment type="caution">
    <text evidence="9">The sequence shown here is derived from an EMBL/GenBank/DDBJ whole genome shotgun (WGS) entry which is preliminary data.</text>
</comment>
<dbReference type="InterPro" id="IPR004410">
    <property type="entry name" value="Malonyl_CoA-ACP_transAc_FabD"/>
</dbReference>
<dbReference type="InterPro" id="IPR024925">
    <property type="entry name" value="Malonyl_CoA-ACP_transAc"/>
</dbReference>
<dbReference type="NCBIfam" id="TIGR00128">
    <property type="entry name" value="fabD"/>
    <property type="match status" value="1"/>
</dbReference>
<comment type="catalytic activity">
    <reaction evidence="5 6">
        <text>holo-[ACP] + malonyl-CoA = malonyl-[ACP] + CoA</text>
        <dbReference type="Rhea" id="RHEA:41792"/>
        <dbReference type="Rhea" id="RHEA-COMP:9623"/>
        <dbReference type="Rhea" id="RHEA-COMP:9685"/>
        <dbReference type="ChEBI" id="CHEBI:57287"/>
        <dbReference type="ChEBI" id="CHEBI:57384"/>
        <dbReference type="ChEBI" id="CHEBI:64479"/>
        <dbReference type="ChEBI" id="CHEBI:78449"/>
        <dbReference type="EC" id="2.3.1.39"/>
    </reaction>
</comment>
<dbReference type="Gene3D" id="3.40.366.10">
    <property type="entry name" value="Malonyl-Coenzyme A Acyl Carrier Protein, domain 2"/>
    <property type="match status" value="1"/>
</dbReference>
<dbReference type="Gene3D" id="3.30.70.250">
    <property type="entry name" value="Malonyl-CoA ACP transacylase, ACP-binding"/>
    <property type="match status" value="1"/>
</dbReference>
<dbReference type="Pfam" id="PF00698">
    <property type="entry name" value="Acyl_transf_1"/>
    <property type="match status" value="1"/>
</dbReference>
<evidence type="ECO:0000256" key="1">
    <source>
        <dbReference type="ARBA" id="ARBA00013258"/>
    </source>
</evidence>
<dbReference type="EMBL" id="AAQH01000002">
    <property type="protein sequence ID" value="EAT13328.1"/>
    <property type="molecule type" value="Genomic_DNA"/>
</dbReference>
<comment type="similarity">
    <text evidence="6">Belongs to the fabD family.</text>
</comment>
<dbReference type="InterPro" id="IPR016036">
    <property type="entry name" value="Malonyl_transacylase_ACP-bd"/>
</dbReference>
<evidence type="ECO:0000256" key="6">
    <source>
        <dbReference type="PIRNR" id="PIRNR000446"/>
    </source>
</evidence>
<dbReference type="InterPro" id="IPR001227">
    <property type="entry name" value="Ac_transferase_dom_sf"/>
</dbReference>
<dbReference type="FunFam" id="3.30.70.250:FF:000001">
    <property type="entry name" value="Malonyl CoA-acyl carrier protein transacylase"/>
    <property type="match status" value="1"/>
</dbReference>
<feature type="active site" evidence="7">
    <location>
        <position position="90"/>
    </location>
</feature>
<dbReference type="GO" id="GO:0006633">
    <property type="term" value="P:fatty acid biosynthetic process"/>
    <property type="evidence" value="ECO:0007669"/>
    <property type="project" value="TreeGrafter"/>
</dbReference>
<sequence>MSKVAVVFPGQGSQSVGMISDVIAQHAIAKDTLSEANEVLGFDLQTLIESGPADELNSTENTQPALVAVEVALWRALNEKLAADIMAGHSLGEYSALVCAGALSFCDALKLVRRRGQLMQEAVPAGEGGMAAVLGMQDDQVEAICAQLSSYKIVQPANYNGPGQLVIAGHADAVEKAAAQCKEAGAKRAMILPVSGPFHSALMQPAADAFAGFIAEVDIKTPSVPVLQNASIELETDPKRIRSNLVAQIASPVNWTRTVELLAEQGVESIFEVGPGKVLTGLNKRIDKSLSSSVINNSESIANILA</sequence>
<dbReference type="GO" id="GO:0005829">
    <property type="term" value="C:cytosol"/>
    <property type="evidence" value="ECO:0007669"/>
    <property type="project" value="TreeGrafter"/>
</dbReference>
<evidence type="ECO:0000256" key="3">
    <source>
        <dbReference type="ARBA" id="ARBA00022679"/>
    </source>
</evidence>
<evidence type="ECO:0000256" key="4">
    <source>
        <dbReference type="ARBA" id="ARBA00023315"/>
    </source>
</evidence>
<evidence type="ECO:0000256" key="5">
    <source>
        <dbReference type="ARBA" id="ARBA00048462"/>
    </source>
</evidence>
<dbReference type="EC" id="2.3.1.39" evidence="1 6"/>
<dbReference type="OrthoDB" id="9808564at2"/>
<dbReference type="SUPFAM" id="SSF52151">
    <property type="entry name" value="FabD/lysophospholipase-like"/>
    <property type="match status" value="1"/>
</dbReference>
<accession>Q1N4V0</accession>
<dbReference type="AlphaFoldDB" id="Q1N4V0"/>
<dbReference type="RefSeq" id="WP_007017712.1">
    <property type="nucleotide sequence ID" value="NZ_CH724114.1"/>
</dbReference>
<keyword evidence="10" id="KW-1185">Reference proteome</keyword>
<dbReference type="STRING" id="207949.RED65_01170"/>
<name>Q1N4V0_9GAMM</name>
<organism evidence="9 10">
    <name type="scientific">Bermanella marisrubri</name>
    <dbReference type="NCBI Taxonomy" id="207949"/>
    <lineage>
        <taxon>Bacteria</taxon>
        <taxon>Pseudomonadati</taxon>
        <taxon>Pseudomonadota</taxon>
        <taxon>Gammaproteobacteria</taxon>
        <taxon>Oceanospirillales</taxon>
        <taxon>Oceanospirillaceae</taxon>
        <taxon>Bermanella</taxon>
    </lineage>
</organism>